<dbReference type="InterPro" id="IPR041408">
    <property type="entry name" value="Hcp_Tssd"/>
</dbReference>
<evidence type="ECO:0000313" key="2">
    <source>
        <dbReference type="Proteomes" id="UP000186917"/>
    </source>
</evidence>
<evidence type="ECO:0000313" key="1">
    <source>
        <dbReference type="EMBL" id="SIT34091.1"/>
    </source>
</evidence>
<protein>
    <submittedName>
        <fullName evidence="1">Uncharacterized protein</fullName>
    </submittedName>
</protein>
<reference evidence="2" key="1">
    <citation type="submission" date="2017-01" db="EMBL/GenBank/DDBJ databases">
        <authorList>
            <person name="Varghese N."/>
            <person name="Submissions S."/>
        </authorList>
    </citation>
    <scope>NUCLEOTIDE SEQUENCE [LARGE SCALE GENOMIC DNA]</scope>
    <source>
        <strain evidence="2">DSM 21054</strain>
    </source>
</reference>
<name>A0A173MLL6_9BACT</name>
<proteinExistence type="predicted"/>
<dbReference type="KEGG" id="fln:FLA_4574"/>
<keyword evidence="2" id="KW-1185">Reference proteome</keyword>
<dbReference type="Pfam" id="PF17642">
    <property type="entry name" value="TssD"/>
    <property type="match status" value="1"/>
</dbReference>
<dbReference type="GO" id="GO:0033104">
    <property type="term" value="C:type VI protein secretion system complex"/>
    <property type="evidence" value="ECO:0007669"/>
    <property type="project" value="InterPro"/>
</dbReference>
<dbReference type="Proteomes" id="UP000186917">
    <property type="component" value="Unassembled WGS sequence"/>
</dbReference>
<dbReference type="AlphaFoldDB" id="A0A173MLL6"/>
<sequence length="129" mass="14357">MSSYKAALQIEGSNYEIRHCSFNYRQNIKPDGSPHAQILAGEITVTLEAPAPKEIIQWMLTPDEKRSGVIRFYEVNSSTGTHQVLEFADAYCVQLDNVFEGEKHLPGGLLSSFMISSASLIFNGITFNK</sequence>
<accession>A0A173MLL6</accession>
<dbReference type="RefSeq" id="WP_076382562.1">
    <property type="nucleotide sequence ID" value="NZ_AP017422.1"/>
</dbReference>
<dbReference type="OrthoDB" id="955509at2"/>
<dbReference type="STRING" id="477680.SAMN05421788_114117"/>
<organism evidence="1 2">
    <name type="scientific">Filimonas lacunae</name>
    <dbReference type="NCBI Taxonomy" id="477680"/>
    <lineage>
        <taxon>Bacteria</taxon>
        <taxon>Pseudomonadati</taxon>
        <taxon>Bacteroidota</taxon>
        <taxon>Chitinophagia</taxon>
        <taxon>Chitinophagales</taxon>
        <taxon>Chitinophagaceae</taxon>
        <taxon>Filimonas</taxon>
    </lineage>
</organism>
<dbReference type="EMBL" id="FTOR01000014">
    <property type="protein sequence ID" value="SIT34091.1"/>
    <property type="molecule type" value="Genomic_DNA"/>
</dbReference>
<gene>
    <name evidence="1" type="ORF">SAMN05421788_114117</name>
</gene>